<evidence type="ECO:0000256" key="2">
    <source>
        <dbReference type="ARBA" id="ARBA00022729"/>
    </source>
</evidence>
<accession>A0A401Q5C9</accession>
<dbReference type="OMA" id="CCLNFTG"/>
<reference evidence="6 7" key="1">
    <citation type="journal article" date="2018" name="Nat. Ecol. Evol.">
        <title>Shark genomes provide insights into elasmobranch evolution and the origin of vertebrates.</title>
        <authorList>
            <person name="Hara Y"/>
            <person name="Yamaguchi K"/>
            <person name="Onimaru K"/>
            <person name="Kadota M"/>
            <person name="Koyanagi M"/>
            <person name="Keeley SD"/>
            <person name="Tatsumi K"/>
            <person name="Tanaka K"/>
            <person name="Motone F"/>
            <person name="Kageyama Y"/>
            <person name="Nozu R"/>
            <person name="Adachi N"/>
            <person name="Nishimura O"/>
            <person name="Nakagawa R"/>
            <person name="Tanegashima C"/>
            <person name="Kiyatake I"/>
            <person name="Matsumoto R"/>
            <person name="Murakumo K"/>
            <person name="Nishida K"/>
            <person name="Terakita A"/>
            <person name="Kuratani S"/>
            <person name="Sato K"/>
            <person name="Hyodo S Kuraku.S."/>
        </authorList>
    </citation>
    <scope>NUCLEOTIDE SEQUENCE [LARGE SCALE GENOMIC DNA]</scope>
</reference>
<evidence type="ECO:0000256" key="4">
    <source>
        <dbReference type="SAM" id="Phobius"/>
    </source>
</evidence>
<dbReference type="EMBL" id="BFAA01011028">
    <property type="protein sequence ID" value="GCB80589.1"/>
    <property type="molecule type" value="Genomic_DNA"/>
</dbReference>
<keyword evidence="1" id="KW-0433">Leucine-rich repeat</keyword>
<protein>
    <recommendedName>
        <fullName evidence="8">LRRCT domain-containing protein</fullName>
    </recommendedName>
</protein>
<organism evidence="6 7">
    <name type="scientific">Scyliorhinus torazame</name>
    <name type="common">Cloudy catshark</name>
    <name type="synonym">Catulus torazame</name>
    <dbReference type="NCBI Taxonomy" id="75743"/>
    <lineage>
        <taxon>Eukaryota</taxon>
        <taxon>Metazoa</taxon>
        <taxon>Chordata</taxon>
        <taxon>Craniata</taxon>
        <taxon>Vertebrata</taxon>
        <taxon>Chondrichthyes</taxon>
        <taxon>Elasmobranchii</taxon>
        <taxon>Galeomorphii</taxon>
        <taxon>Galeoidea</taxon>
        <taxon>Carcharhiniformes</taxon>
        <taxon>Scyliorhinidae</taxon>
        <taxon>Scyliorhinus</taxon>
    </lineage>
</organism>
<dbReference type="PROSITE" id="PS51450">
    <property type="entry name" value="LRR"/>
    <property type="match status" value="2"/>
</dbReference>
<comment type="caution">
    <text evidence="6">The sequence shown here is derived from an EMBL/GenBank/DDBJ whole genome shotgun (WGS) entry which is preliminary data.</text>
</comment>
<dbReference type="OrthoDB" id="6363818at2759"/>
<dbReference type="Pfam" id="PF00560">
    <property type="entry name" value="LRR_1"/>
    <property type="match status" value="1"/>
</dbReference>
<feature type="signal peptide" evidence="5">
    <location>
        <begin position="1"/>
        <end position="33"/>
    </location>
</feature>
<keyword evidence="4" id="KW-1133">Transmembrane helix</keyword>
<sequence length="420" mass="47957">MGETARDTKGSRSWKLLHQWILLLAFVWSPGFAKGVCICDGNFDFGTFAFNHVREECCLNFTGSSISALQWNIFTNLPGLKILDLSNCNISNISEVDENPSSLEVLYLDHNQLEQLPSNFLTNMPSLKILHLEKNHLQQLPEKSLEASDQIQELYLDSNNLISTPPSIFKPSLVKLSLFNNSLECTCVLYDSLAKYISVYVNISGSENVLMCYTAKHPQGLNIMDIHRSDICRSHSLTALFICLPLIAILALVLCWYCWRRKRSNFKAIRQENQICTIEKSGFSNVGDHHYITCRTPERTPTGYENSILDRNQLLLRPSTSLLGSNRDLYEEVEIKLGSSADSITHVDKMFLNMSNNKVEESDDFEEVHVEPELMSATEELQEEDRQRLYMNKTTNYYNLVPDIELDDSDHGEYENIDLS</sequence>
<dbReference type="PANTHER" id="PTHR24369:SF210">
    <property type="entry name" value="CHAOPTIN-RELATED"/>
    <property type="match status" value="1"/>
</dbReference>
<dbReference type="SMART" id="SM00369">
    <property type="entry name" value="LRR_TYP"/>
    <property type="match status" value="4"/>
</dbReference>
<proteinExistence type="predicted"/>
<keyword evidence="4" id="KW-0812">Transmembrane</keyword>
<dbReference type="Pfam" id="PF13855">
    <property type="entry name" value="LRR_8"/>
    <property type="match status" value="1"/>
</dbReference>
<evidence type="ECO:0008006" key="8">
    <source>
        <dbReference type="Google" id="ProtNLM"/>
    </source>
</evidence>
<keyword evidence="2 5" id="KW-0732">Signal</keyword>
<dbReference type="STRING" id="75743.A0A401Q5C9"/>
<evidence type="ECO:0000256" key="1">
    <source>
        <dbReference type="ARBA" id="ARBA00022614"/>
    </source>
</evidence>
<dbReference type="InterPro" id="IPR001611">
    <property type="entry name" value="Leu-rich_rpt"/>
</dbReference>
<dbReference type="GO" id="GO:0005886">
    <property type="term" value="C:plasma membrane"/>
    <property type="evidence" value="ECO:0007669"/>
    <property type="project" value="TreeGrafter"/>
</dbReference>
<dbReference type="PANTHER" id="PTHR24369">
    <property type="entry name" value="ANTIGEN BSP, PUTATIVE-RELATED"/>
    <property type="match status" value="1"/>
</dbReference>
<dbReference type="Proteomes" id="UP000288216">
    <property type="component" value="Unassembled WGS sequence"/>
</dbReference>
<dbReference type="InterPro" id="IPR050541">
    <property type="entry name" value="LRR_TM_domain-containing"/>
</dbReference>
<feature type="chain" id="PRO_5019510726" description="LRRCT domain-containing protein" evidence="5">
    <location>
        <begin position="34"/>
        <end position="420"/>
    </location>
</feature>
<feature type="transmembrane region" description="Helical" evidence="4">
    <location>
        <begin position="237"/>
        <end position="259"/>
    </location>
</feature>
<evidence type="ECO:0000313" key="6">
    <source>
        <dbReference type="EMBL" id="GCB80589.1"/>
    </source>
</evidence>
<dbReference type="InterPro" id="IPR003591">
    <property type="entry name" value="Leu-rich_rpt_typical-subtyp"/>
</dbReference>
<dbReference type="SMART" id="SM00364">
    <property type="entry name" value="LRR_BAC"/>
    <property type="match status" value="4"/>
</dbReference>
<keyword evidence="3" id="KW-0677">Repeat</keyword>
<name>A0A401Q5C9_SCYTO</name>
<evidence type="ECO:0000256" key="3">
    <source>
        <dbReference type="ARBA" id="ARBA00022737"/>
    </source>
</evidence>
<dbReference type="AlphaFoldDB" id="A0A401Q5C9"/>
<dbReference type="InterPro" id="IPR032675">
    <property type="entry name" value="LRR_dom_sf"/>
</dbReference>
<gene>
    <name evidence="6" type="ORF">scyTo_0017239</name>
</gene>
<dbReference type="Gene3D" id="3.80.10.10">
    <property type="entry name" value="Ribonuclease Inhibitor"/>
    <property type="match status" value="1"/>
</dbReference>
<keyword evidence="4" id="KW-0472">Membrane</keyword>
<evidence type="ECO:0000313" key="7">
    <source>
        <dbReference type="Proteomes" id="UP000288216"/>
    </source>
</evidence>
<evidence type="ECO:0000256" key="5">
    <source>
        <dbReference type="SAM" id="SignalP"/>
    </source>
</evidence>
<dbReference type="SUPFAM" id="SSF52058">
    <property type="entry name" value="L domain-like"/>
    <property type="match status" value="1"/>
</dbReference>
<keyword evidence="7" id="KW-1185">Reference proteome</keyword>